<protein>
    <recommendedName>
        <fullName evidence="4">Secreted protein</fullName>
    </recommendedName>
</protein>
<evidence type="ECO:0008006" key="4">
    <source>
        <dbReference type="Google" id="ProtNLM"/>
    </source>
</evidence>
<keyword evidence="3" id="KW-1185">Reference proteome</keyword>
<proteinExistence type="predicted"/>
<reference evidence="2 3" key="1">
    <citation type="submission" date="2020-06" db="EMBL/GenBank/DDBJ databases">
        <title>WGS assembly of Ceratodon purpureus strain R40.</title>
        <authorList>
            <person name="Carey S.B."/>
            <person name="Jenkins J."/>
            <person name="Shu S."/>
            <person name="Lovell J.T."/>
            <person name="Sreedasyam A."/>
            <person name="Maumus F."/>
            <person name="Tiley G.P."/>
            <person name="Fernandez-Pozo N."/>
            <person name="Barry K."/>
            <person name="Chen C."/>
            <person name="Wang M."/>
            <person name="Lipzen A."/>
            <person name="Daum C."/>
            <person name="Saski C.A."/>
            <person name="Payton A.C."/>
            <person name="Mcbreen J.C."/>
            <person name="Conrad R.E."/>
            <person name="Kollar L.M."/>
            <person name="Olsson S."/>
            <person name="Huttunen S."/>
            <person name="Landis J.B."/>
            <person name="Wickett N.J."/>
            <person name="Johnson M.G."/>
            <person name="Rensing S.A."/>
            <person name="Grimwood J."/>
            <person name="Schmutz J."/>
            <person name="Mcdaniel S.F."/>
        </authorList>
    </citation>
    <scope>NUCLEOTIDE SEQUENCE [LARGE SCALE GENOMIC DNA]</scope>
    <source>
        <strain evidence="2 3">R40</strain>
    </source>
</reference>
<accession>A0A8T0HAD7</accession>
<dbReference type="Proteomes" id="UP000822688">
    <property type="component" value="Chromosome 6"/>
</dbReference>
<gene>
    <name evidence="2" type="ORF">KC19_6G043100</name>
</gene>
<keyword evidence="1" id="KW-0732">Signal</keyword>
<sequence>MLGCEVTLLCLLFEICCESILFVGWFAESCQEVKATAGFELLPYSHGFVSRTWNREAMWQQKSSTH</sequence>
<dbReference type="AlphaFoldDB" id="A0A8T0HAD7"/>
<evidence type="ECO:0000313" key="3">
    <source>
        <dbReference type="Proteomes" id="UP000822688"/>
    </source>
</evidence>
<evidence type="ECO:0000313" key="2">
    <source>
        <dbReference type="EMBL" id="KAG0568751.1"/>
    </source>
</evidence>
<comment type="caution">
    <text evidence="2">The sequence shown here is derived from an EMBL/GenBank/DDBJ whole genome shotgun (WGS) entry which is preliminary data.</text>
</comment>
<feature type="chain" id="PRO_5035852053" description="Secreted protein" evidence="1">
    <location>
        <begin position="18"/>
        <end position="66"/>
    </location>
</feature>
<evidence type="ECO:0000256" key="1">
    <source>
        <dbReference type="SAM" id="SignalP"/>
    </source>
</evidence>
<feature type="signal peptide" evidence="1">
    <location>
        <begin position="1"/>
        <end position="17"/>
    </location>
</feature>
<dbReference type="EMBL" id="CM026427">
    <property type="protein sequence ID" value="KAG0568751.1"/>
    <property type="molecule type" value="Genomic_DNA"/>
</dbReference>
<name>A0A8T0HAD7_CERPU</name>
<organism evidence="2 3">
    <name type="scientific">Ceratodon purpureus</name>
    <name type="common">Fire moss</name>
    <name type="synonym">Dicranum purpureum</name>
    <dbReference type="NCBI Taxonomy" id="3225"/>
    <lineage>
        <taxon>Eukaryota</taxon>
        <taxon>Viridiplantae</taxon>
        <taxon>Streptophyta</taxon>
        <taxon>Embryophyta</taxon>
        <taxon>Bryophyta</taxon>
        <taxon>Bryophytina</taxon>
        <taxon>Bryopsida</taxon>
        <taxon>Dicranidae</taxon>
        <taxon>Pseudoditrichales</taxon>
        <taxon>Ditrichaceae</taxon>
        <taxon>Ceratodon</taxon>
    </lineage>
</organism>